<proteinExistence type="predicted"/>
<accession>A0AAI8UU12</accession>
<evidence type="ECO:0000313" key="9">
    <source>
        <dbReference type="EMBL" id="CAH0747328.1"/>
    </source>
</evidence>
<name>A0AAI8UU12_BEMTA</name>
<dbReference type="PANTHER" id="PTHR14212:SF0">
    <property type="entry name" value="U4_U6 SMALL NUCLEAR RIBONUCLEOPROTEIN PRP3"/>
    <property type="match status" value="1"/>
</dbReference>
<feature type="region of interest" description="Disordered" evidence="6">
    <location>
        <begin position="1"/>
        <end position="23"/>
    </location>
</feature>
<dbReference type="CDD" id="cd24162">
    <property type="entry name" value="Prp3_C"/>
    <property type="match status" value="1"/>
</dbReference>
<evidence type="ECO:0000259" key="7">
    <source>
        <dbReference type="Pfam" id="PF06544"/>
    </source>
</evidence>
<comment type="caution">
    <text evidence="9">The sequence shown here is derived from an EMBL/GenBank/DDBJ whole genome shotgun (WGS) entry which is preliminary data.</text>
</comment>
<protein>
    <submittedName>
        <fullName evidence="9">Uncharacterized protein</fullName>
    </submittedName>
</protein>
<evidence type="ECO:0000256" key="6">
    <source>
        <dbReference type="SAM" id="MobiDB-lite"/>
    </source>
</evidence>
<dbReference type="KEGG" id="btab:109031835"/>
<keyword evidence="10" id="KW-1185">Reference proteome</keyword>
<dbReference type="PANTHER" id="PTHR14212">
    <property type="entry name" value="U4/U6-ASSOCIATED RNA SPLICING FACTOR-RELATED"/>
    <property type="match status" value="1"/>
</dbReference>
<dbReference type="Pfam" id="PF08572">
    <property type="entry name" value="PRP3"/>
    <property type="match status" value="1"/>
</dbReference>
<feature type="compositionally biased region" description="Pro residues" evidence="6">
    <location>
        <begin position="56"/>
        <end position="66"/>
    </location>
</feature>
<evidence type="ECO:0000256" key="5">
    <source>
        <dbReference type="SAM" id="Coils"/>
    </source>
</evidence>
<comment type="subcellular location">
    <subcellularLocation>
        <location evidence="1">Nucleus</location>
    </subcellularLocation>
</comment>
<feature type="coiled-coil region" evidence="5">
    <location>
        <begin position="181"/>
        <end position="208"/>
    </location>
</feature>
<evidence type="ECO:0000256" key="4">
    <source>
        <dbReference type="ARBA" id="ARBA00023242"/>
    </source>
</evidence>
<keyword evidence="5" id="KW-0175">Coiled coil</keyword>
<keyword evidence="3" id="KW-0508">mRNA splicing</keyword>
<evidence type="ECO:0000256" key="1">
    <source>
        <dbReference type="ARBA" id="ARBA00004123"/>
    </source>
</evidence>
<feature type="region of interest" description="Disordered" evidence="6">
    <location>
        <begin position="356"/>
        <end position="377"/>
    </location>
</feature>
<dbReference type="EMBL" id="CAKKNF020000021">
    <property type="protein sequence ID" value="CAH0747328.1"/>
    <property type="molecule type" value="Genomic_DNA"/>
</dbReference>
<dbReference type="GO" id="GO:0046540">
    <property type="term" value="C:U4/U6 x U5 tri-snRNP complex"/>
    <property type="evidence" value="ECO:0007669"/>
    <property type="project" value="InterPro"/>
</dbReference>
<organism evidence="9 10">
    <name type="scientific">Bemisia tabaci</name>
    <name type="common">Sweetpotato whitefly</name>
    <name type="synonym">Aleurodes tabaci</name>
    <dbReference type="NCBI Taxonomy" id="7038"/>
    <lineage>
        <taxon>Eukaryota</taxon>
        <taxon>Metazoa</taxon>
        <taxon>Ecdysozoa</taxon>
        <taxon>Arthropoda</taxon>
        <taxon>Hexapoda</taxon>
        <taxon>Insecta</taxon>
        <taxon>Pterygota</taxon>
        <taxon>Neoptera</taxon>
        <taxon>Paraneoptera</taxon>
        <taxon>Hemiptera</taxon>
        <taxon>Sternorrhyncha</taxon>
        <taxon>Aleyrodoidea</taxon>
        <taxon>Aleyrodidae</taxon>
        <taxon>Aleyrodinae</taxon>
        <taxon>Bemisia</taxon>
    </lineage>
</organism>
<feature type="domain" description="Small nuclear ribonucleoprotein Prp3 C-terminal" evidence="7">
    <location>
        <begin position="392"/>
        <end position="512"/>
    </location>
</feature>
<sequence length="521" mass="59633">MKSVKKQVMGSTPGDPNASKIGELQIKDMMKDAQRMIAERKRALESLKGKSAPVAAAPPVPKPPVGIPATDEKAKRIAELQAQIQSKISSGVLPVKQDKPTPLILDNEGRTVDSSGKEIQLSQVTPTLKANIHAKRREEFRQQLAEKPGEETSETTFYDPRISTRPSVRGKRSFKFHEPGKFRQLAERMRMKAQLEKLQNEISQIARKTGISSVTKLAQMAPKIENEIEEIPRVEWWDAVILEGEEYSNNLNGSVNIKQNAITHLVEHPTQMKPPTSSLKPDYMPVFLTKKERKKLRRQNRREAWKEEQEKIRLGLEPPPEPKLRISNLMRVLGTEAVQDPTKIEAHVRAQMAKRQKAHEDSNAARQLSTEQRKEKKLRKIQEDTTLGVHVAIYRVDQLSSASKKFKVETNAKQLFMTGCVVMFKDCNVIVVEGGPKQQKKFKRLMLHRIKWEEDMLKDEDGKDVPNKCVLVWEGLVKQRNFGEMKFKVCATEKLAREQFRKHEVEQYWDLAYSKAVMNDK</sequence>
<dbReference type="Pfam" id="PF06544">
    <property type="entry name" value="Prp3_C"/>
    <property type="match status" value="1"/>
</dbReference>
<dbReference type="InterPro" id="IPR013881">
    <property type="entry name" value="Pre-mRNA_splic_Prp3_dom"/>
</dbReference>
<gene>
    <name evidence="9" type="ORF">BEMITA_LOCUS133</name>
</gene>
<dbReference type="Proteomes" id="UP001152759">
    <property type="component" value="Unassembled WGS sequence"/>
</dbReference>
<dbReference type="AlphaFoldDB" id="A0AAI8UU12"/>
<keyword evidence="4" id="KW-0539">Nucleus</keyword>
<dbReference type="InterPro" id="IPR027104">
    <property type="entry name" value="Prp3"/>
</dbReference>
<dbReference type="GO" id="GO:0000398">
    <property type="term" value="P:mRNA splicing, via spliceosome"/>
    <property type="evidence" value="ECO:0007669"/>
    <property type="project" value="InterPro"/>
</dbReference>
<evidence type="ECO:0000313" key="10">
    <source>
        <dbReference type="Proteomes" id="UP001152759"/>
    </source>
</evidence>
<dbReference type="InterPro" id="IPR010541">
    <property type="entry name" value="Prp3_C"/>
</dbReference>
<evidence type="ECO:0000259" key="8">
    <source>
        <dbReference type="Pfam" id="PF08572"/>
    </source>
</evidence>
<keyword evidence="2" id="KW-0507">mRNA processing</keyword>
<feature type="domain" description="Pre-mRNA-splicing factor 3" evidence="8">
    <location>
        <begin position="156"/>
        <end position="368"/>
    </location>
</feature>
<feature type="region of interest" description="Disordered" evidence="6">
    <location>
        <begin position="48"/>
        <end position="68"/>
    </location>
</feature>
<reference evidence="9" key="1">
    <citation type="submission" date="2021-12" db="EMBL/GenBank/DDBJ databases">
        <authorList>
            <person name="King R."/>
        </authorList>
    </citation>
    <scope>NUCLEOTIDE SEQUENCE</scope>
</reference>
<evidence type="ECO:0000256" key="3">
    <source>
        <dbReference type="ARBA" id="ARBA00023187"/>
    </source>
</evidence>
<evidence type="ECO:0000256" key="2">
    <source>
        <dbReference type="ARBA" id="ARBA00022664"/>
    </source>
</evidence>